<dbReference type="KEGG" id="bmq:BMQ_pBM10006"/>
<protein>
    <submittedName>
        <fullName evidence="2">Helix-turn-helix domain protein</fullName>
    </submittedName>
</protein>
<dbReference type="CDD" id="cd00093">
    <property type="entry name" value="HTH_XRE"/>
    <property type="match status" value="1"/>
</dbReference>
<dbReference type="Proteomes" id="UP000000935">
    <property type="component" value="Plasmid pBM100"/>
</dbReference>
<gene>
    <name evidence="2" type="ordered locus">BMQ_pBM10006</name>
</gene>
<keyword evidence="2" id="KW-0614">Plasmid</keyword>
<dbReference type="SUPFAM" id="SSF47413">
    <property type="entry name" value="lambda repressor-like DNA-binding domains"/>
    <property type="match status" value="1"/>
</dbReference>
<dbReference type="InterPro" id="IPR001387">
    <property type="entry name" value="Cro/C1-type_HTH"/>
</dbReference>
<dbReference type="Gene3D" id="1.10.260.40">
    <property type="entry name" value="lambda repressor-like DNA-binding domains"/>
    <property type="match status" value="1"/>
</dbReference>
<dbReference type="InterPro" id="IPR010982">
    <property type="entry name" value="Lambda_DNA-bd_dom_sf"/>
</dbReference>
<dbReference type="RefSeq" id="WP_012209749.1">
    <property type="nucleotide sequence ID" value="NC_010008.2"/>
</dbReference>
<proteinExistence type="predicted"/>
<feature type="domain" description="HTH cro/C1-type" evidence="1">
    <location>
        <begin position="5"/>
        <end position="63"/>
    </location>
</feature>
<reference evidence="2 3" key="4">
    <citation type="journal article" date="2011" name="J. Bacteriol.">
        <title>Genome sequences of the biotechnologically important Bacillus megaterium strains QM B1551 and DSM319.</title>
        <authorList>
            <person name="Eppinger M."/>
            <person name="Bunk B."/>
            <person name="Johns M.A."/>
            <person name="Edirisinghe J.N."/>
            <person name="Kutumbaka K.K."/>
            <person name="Koenig S.S."/>
            <person name="Huot Creasy H."/>
            <person name="Rosovitz M.J."/>
            <person name="Riley D.R."/>
            <person name="Daugherty S."/>
            <person name="Martin M."/>
            <person name="Elbourne L.D."/>
            <person name="Paulsen I."/>
            <person name="Biedendieck R."/>
            <person name="Braun C."/>
            <person name="Grayburn S."/>
            <person name="Dhingra S."/>
            <person name="Lukyanchuk V."/>
            <person name="Ball B."/>
            <person name="Ul-Qamar R."/>
            <person name="Seibel J."/>
            <person name="Bremer E."/>
            <person name="Jahn D."/>
            <person name="Ravel J."/>
            <person name="Vary P.S."/>
        </authorList>
    </citation>
    <scope>NUCLEOTIDE SEQUENCE [LARGE SCALE GENOMIC DNA]</scope>
    <source>
        <strain evidence="3">ATCC 12872 / QMB1551</strain>
        <plasmid evidence="2">pBM100</plasmid>
    </source>
</reference>
<dbReference type="GO" id="GO:0003677">
    <property type="term" value="F:DNA binding"/>
    <property type="evidence" value="ECO:0007669"/>
    <property type="project" value="InterPro"/>
</dbReference>
<name>D5E385_PRIM1</name>
<reference key="3">
    <citation type="submission" date="2010-04" db="EMBL/GenBank/DDBJ databases">
        <title>Genome sequences of the industrial vitamin B12-producers B. megaterium QM B1551 and DSM319 reveal new insights into the Bacillus genome evolution and pan-genome structure.</title>
        <authorList>
            <person name="Eppinger M."/>
            <person name="Bunk B."/>
            <person name="Johns M.A."/>
            <person name="Edirisinghe J.N."/>
            <person name="Kutumbaka K.K."/>
            <person name="Riley D.R."/>
            <person name="Creasy H.H."/>
            <person name="Koenig S.S.K."/>
            <person name="Galens K."/>
            <person name="Orvis J."/>
            <person name="Creasy T."/>
            <person name="Biedendieck R."/>
            <person name="Braun C."/>
            <person name="Grayburn S."/>
            <person name="Jahn D."/>
            <person name="Ravel J."/>
            <person name="Vary P.S."/>
        </authorList>
    </citation>
    <scope>NUCLEOTIDE SEQUENCE</scope>
    <source>
        <strain>QM B1551</strain>
    </source>
</reference>
<evidence type="ECO:0000313" key="2">
    <source>
        <dbReference type="EMBL" id="ADE72260.1"/>
    </source>
</evidence>
<keyword evidence="3" id="KW-1185">Reference proteome</keyword>
<sequence length="76" mass="9076">MQCHLKKYLEEQDISVRKLSEEINERRDTINDLANNRDMNNRRIPASLLAKLMMYFDVTLDDLFTLIENNDKDKES</sequence>
<organism evidence="2 3">
    <name type="scientific">Priestia megaterium (strain ATCC 12872 / QMB1551)</name>
    <name type="common">Bacillus megaterium</name>
    <dbReference type="NCBI Taxonomy" id="545693"/>
    <lineage>
        <taxon>Bacteria</taxon>
        <taxon>Bacillati</taxon>
        <taxon>Bacillota</taxon>
        <taxon>Bacilli</taxon>
        <taxon>Bacillales</taxon>
        <taxon>Bacillaceae</taxon>
        <taxon>Priestia</taxon>
    </lineage>
</organism>
<dbReference type="PROSITE" id="PS50943">
    <property type="entry name" value="HTH_CROC1"/>
    <property type="match status" value="1"/>
</dbReference>
<reference evidence="2 3" key="2">
    <citation type="journal article" date="2001" name="Plasmid">
        <title>Discoveries within the Seven Plasmid Array of Bacillus megaterium QM B1551.</title>
        <authorList>
            <person name="Kunnimalaiyaan M."/>
            <person name="Zhou Y."/>
            <person name="Scholle M."/>
            <person name="Baisa G.A."/>
            <person name="Vary P.S."/>
        </authorList>
    </citation>
    <scope>NUCLEOTIDE SEQUENCE [LARGE SCALE GENOMIC DNA]</scope>
    <source>
        <strain evidence="3">ATCC 12872 / QMB1551</strain>
        <plasmid evidence="2 3">pBM100</plasmid>
    </source>
</reference>
<accession>D5E385</accession>
<dbReference type="EMBL" id="CP001984">
    <property type="protein sequence ID" value="ADE72260.1"/>
    <property type="molecule type" value="Genomic_DNA"/>
</dbReference>
<dbReference type="AlphaFoldDB" id="D5E385"/>
<dbReference type="Pfam" id="PF13443">
    <property type="entry name" value="HTH_26"/>
    <property type="match status" value="1"/>
</dbReference>
<evidence type="ECO:0000259" key="1">
    <source>
        <dbReference type="PROSITE" id="PS50943"/>
    </source>
</evidence>
<evidence type="ECO:0000313" key="3">
    <source>
        <dbReference type="Proteomes" id="UP000000935"/>
    </source>
</evidence>
<geneLocation type="plasmid" evidence="2 3">
    <name>pBM100</name>
</geneLocation>
<dbReference type="HOGENOM" id="CLU_198295_0_0_9"/>
<reference evidence="2 3" key="1">
    <citation type="journal article" date="1997" name="Plasmid">
        <title>Replicons of the Indigenous Plasmids of Bacillus megaterium QM B1551.</title>
        <authorList>
            <person name="Stevenson D.M."/>
            <person name="Zhou Y."/>
            <person name="Mueller K."/>
            <person name="Jablonski L."/>
            <person name="Vary P.S."/>
        </authorList>
    </citation>
    <scope>NUCLEOTIDE SEQUENCE [LARGE SCALE GENOMIC DNA]</scope>
    <source>
        <strain evidence="3">ATCC 12872 / QMB1551</strain>
        <plasmid evidence="2 3">pBM100</plasmid>
    </source>
</reference>
<dbReference type="SMART" id="SM00530">
    <property type="entry name" value="HTH_XRE"/>
    <property type="match status" value="1"/>
</dbReference>